<evidence type="ECO:0000259" key="6">
    <source>
        <dbReference type="Pfam" id="PF03364"/>
    </source>
</evidence>
<dbReference type="InterPro" id="IPR023393">
    <property type="entry name" value="START-like_dom_sf"/>
</dbReference>
<sequence>MLRLVSSTHAFGYGSTGAAVTPTHTAMMAVGDALYLVRRRRVTLRLSSAAAAATTIIAIAVSRRTFWSGPPGKDFLRHFAPSSKPTKVASPLESLRPPAPPSASDAQPFGSLNRTNSIRRYVNINTAEAAASTADSKGESKSCASTASPSMVDTAPIPRRMELSRLLHRHQSGSSTASMPVTALNNELSGAHREERVPQRPTTDVNSTVAKAQAAIAAAKSRANTSASSSTSHASGTKAEAANAVSGSPMHGSKAATSHTCDASSSRGDSRHHVQVYREHCTIGWSPDEFYRVVADVEHYSSFLPWCAGSEVHTTRQVRVPRDARRLATNATTAAASPTTPRCEAAESELVDAIEMTTTLTIGFSFLKETYTSRVTLYPGRKIVAALYDEEDLDGATALQSTTSAGSAAAASSRDSNSTPDTGNGDGLVLSFFKKAASTAGVAAKRSILRHLRCEWEFSPVEGRPNTVDVLFFVSFEFKNPMYRHLIMTNIVSLMTRSFECRCESLYGPPSATKVSLPVLS</sequence>
<comment type="subunit">
    <text evidence="2">Interacts with coenzyme Q.</text>
</comment>
<feature type="region of interest" description="Disordered" evidence="4">
    <location>
        <begin position="190"/>
        <end position="272"/>
    </location>
</feature>
<dbReference type="PANTHER" id="PTHR12901">
    <property type="entry name" value="SPERM PROTEIN HOMOLOG"/>
    <property type="match status" value="1"/>
</dbReference>
<dbReference type="AlphaFoldDB" id="A0A640KCP5"/>
<dbReference type="GO" id="GO:0005739">
    <property type="term" value="C:mitochondrion"/>
    <property type="evidence" value="ECO:0007669"/>
    <property type="project" value="TreeGrafter"/>
</dbReference>
<feature type="region of interest" description="Disordered" evidence="4">
    <location>
        <begin position="130"/>
        <end position="157"/>
    </location>
</feature>
<dbReference type="CDD" id="cd07813">
    <property type="entry name" value="COQ10p_like"/>
    <property type="match status" value="1"/>
</dbReference>
<gene>
    <name evidence="7" type="ORF">LtaPh_1610900</name>
</gene>
<dbReference type="InterPro" id="IPR044996">
    <property type="entry name" value="COQ10-like"/>
</dbReference>
<evidence type="ECO:0000256" key="5">
    <source>
        <dbReference type="SAM" id="Phobius"/>
    </source>
</evidence>
<evidence type="ECO:0000313" key="7">
    <source>
        <dbReference type="EMBL" id="GET87470.1"/>
    </source>
</evidence>
<comment type="function">
    <text evidence="3">Required for the function of coenzyme Q in the respiratory chain. May serve as a chaperone or may be involved in the transport of Q6 from its site of synthesis to the catalytic sites of the respiratory complexes.</text>
</comment>
<evidence type="ECO:0000256" key="2">
    <source>
        <dbReference type="ARBA" id="ARBA00011814"/>
    </source>
</evidence>
<proteinExistence type="inferred from homology"/>
<organism evidence="7 8">
    <name type="scientific">Leishmania tarentolae</name>
    <name type="common">Sauroleishmania tarentolae</name>
    <dbReference type="NCBI Taxonomy" id="5689"/>
    <lineage>
        <taxon>Eukaryota</taxon>
        <taxon>Discoba</taxon>
        <taxon>Euglenozoa</taxon>
        <taxon>Kinetoplastea</taxon>
        <taxon>Metakinetoplastina</taxon>
        <taxon>Trypanosomatida</taxon>
        <taxon>Trypanosomatidae</taxon>
        <taxon>Leishmaniinae</taxon>
        <taxon>Leishmania</taxon>
        <taxon>lizard Leishmania</taxon>
    </lineage>
</organism>
<feature type="compositionally biased region" description="Polar residues" evidence="4">
    <location>
        <begin position="142"/>
        <end position="151"/>
    </location>
</feature>
<name>A0A640KCP5_LEITA</name>
<feature type="transmembrane region" description="Helical" evidence="5">
    <location>
        <begin position="42"/>
        <end position="61"/>
    </location>
</feature>
<dbReference type="GO" id="GO:0048039">
    <property type="term" value="F:ubiquinone binding"/>
    <property type="evidence" value="ECO:0007669"/>
    <property type="project" value="InterPro"/>
</dbReference>
<dbReference type="PANTHER" id="PTHR12901:SF10">
    <property type="entry name" value="COENZYME Q-BINDING PROTEIN COQ10, MITOCHONDRIAL"/>
    <property type="match status" value="1"/>
</dbReference>
<dbReference type="SUPFAM" id="SSF55961">
    <property type="entry name" value="Bet v1-like"/>
    <property type="match status" value="1"/>
</dbReference>
<keyword evidence="5" id="KW-0812">Transmembrane</keyword>
<feature type="region of interest" description="Disordered" evidence="4">
    <location>
        <begin position="79"/>
        <end position="112"/>
    </location>
</feature>
<dbReference type="Gene3D" id="3.30.530.20">
    <property type="match status" value="1"/>
</dbReference>
<dbReference type="VEuPathDB" id="TriTrypDB:LtaPh_1610900"/>
<evidence type="ECO:0000256" key="3">
    <source>
        <dbReference type="ARBA" id="ARBA00024947"/>
    </source>
</evidence>
<dbReference type="GO" id="GO:0045333">
    <property type="term" value="P:cellular respiration"/>
    <property type="evidence" value="ECO:0007669"/>
    <property type="project" value="InterPro"/>
</dbReference>
<protein>
    <recommendedName>
        <fullName evidence="6">Coenzyme Q-binding protein COQ10 START domain-containing protein</fullName>
    </recommendedName>
</protein>
<dbReference type="Pfam" id="PF03364">
    <property type="entry name" value="Polyketide_cyc"/>
    <property type="match status" value="1"/>
</dbReference>
<accession>A0A640KCP5</accession>
<dbReference type="Proteomes" id="UP000419144">
    <property type="component" value="Unassembled WGS sequence"/>
</dbReference>
<keyword evidence="5" id="KW-0472">Membrane</keyword>
<comment type="similarity">
    <text evidence="1">Belongs to the COQ10 family.</text>
</comment>
<feature type="compositionally biased region" description="Low complexity" evidence="4">
    <location>
        <begin position="207"/>
        <end position="239"/>
    </location>
</feature>
<dbReference type="EMBL" id="BLBS01000020">
    <property type="protein sequence ID" value="GET87470.1"/>
    <property type="molecule type" value="Genomic_DNA"/>
</dbReference>
<keyword evidence="5" id="KW-1133">Transmembrane helix</keyword>
<keyword evidence="8" id="KW-1185">Reference proteome</keyword>
<reference evidence="7" key="1">
    <citation type="submission" date="2019-11" db="EMBL/GenBank/DDBJ databases">
        <title>Leishmania tarentolae CDS.</title>
        <authorList>
            <person name="Goto Y."/>
            <person name="Yamagishi J."/>
        </authorList>
    </citation>
    <scope>NUCLEOTIDE SEQUENCE [LARGE SCALE GENOMIC DNA]</scope>
    <source>
        <strain evidence="7">Parrot Tar II</strain>
    </source>
</reference>
<evidence type="ECO:0000256" key="4">
    <source>
        <dbReference type="SAM" id="MobiDB-lite"/>
    </source>
</evidence>
<dbReference type="InterPro" id="IPR005031">
    <property type="entry name" value="COQ10_START"/>
</dbReference>
<dbReference type="OrthoDB" id="292693at2759"/>
<feature type="compositionally biased region" description="Polar residues" evidence="4">
    <location>
        <begin position="255"/>
        <end position="267"/>
    </location>
</feature>
<feature type="domain" description="Coenzyme Q-binding protein COQ10 START" evidence="6">
    <location>
        <begin position="285"/>
        <end position="384"/>
    </location>
</feature>
<evidence type="ECO:0000313" key="8">
    <source>
        <dbReference type="Proteomes" id="UP000419144"/>
    </source>
</evidence>
<evidence type="ECO:0000256" key="1">
    <source>
        <dbReference type="ARBA" id="ARBA00006885"/>
    </source>
</evidence>
<feature type="compositionally biased region" description="Low complexity" evidence="4">
    <location>
        <begin position="89"/>
        <end position="108"/>
    </location>
</feature>
<comment type="caution">
    <text evidence="7">The sequence shown here is derived from an EMBL/GenBank/DDBJ whole genome shotgun (WGS) entry which is preliminary data.</text>
</comment>